<accession>A0A0N9I4J4</accession>
<feature type="region of interest" description="Disordered" evidence="1">
    <location>
        <begin position="1"/>
        <end position="34"/>
    </location>
</feature>
<evidence type="ECO:0000256" key="1">
    <source>
        <dbReference type="SAM" id="MobiDB-lite"/>
    </source>
</evidence>
<protein>
    <submittedName>
        <fullName evidence="2">Uncharacterized protein</fullName>
    </submittedName>
</protein>
<proteinExistence type="predicted"/>
<dbReference type="AlphaFoldDB" id="A0A0N9I4J4"/>
<dbReference type="EMBL" id="CP012752">
    <property type="protein sequence ID" value="ALG09282.1"/>
    <property type="molecule type" value="Genomic_DNA"/>
</dbReference>
<keyword evidence="3" id="KW-1185">Reference proteome</keyword>
<reference evidence="2 3" key="1">
    <citation type="submission" date="2015-07" db="EMBL/GenBank/DDBJ databases">
        <title>Genome sequencing of Kibdelosporangium phytohabitans.</title>
        <authorList>
            <person name="Qin S."/>
            <person name="Xing K."/>
        </authorList>
    </citation>
    <scope>NUCLEOTIDE SEQUENCE [LARGE SCALE GENOMIC DNA]</scope>
    <source>
        <strain evidence="2 3">KLBMP1111</strain>
    </source>
</reference>
<name>A0A0N9I4J4_9PSEU</name>
<organism evidence="2 3">
    <name type="scientific">Kibdelosporangium phytohabitans</name>
    <dbReference type="NCBI Taxonomy" id="860235"/>
    <lineage>
        <taxon>Bacteria</taxon>
        <taxon>Bacillati</taxon>
        <taxon>Actinomycetota</taxon>
        <taxon>Actinomycetes</taxon>
        <taxon>Pseudonocardiales</taxon>
        <taxon>Pseudonocardiaceae</taxon>
        <taxon>Kibdelosporangium</taxon>
    </lineage>
</organism>
<sequence length="72" mass="7645">MAVGTPAVKPAPRPEPAPRPNAARRSRSGNTYDGEFVRSSQHCWLPGTAWLTEADRNTGDGGDLLVAGLGWT</sequence>
<gene>
    <name evidence="2" type="ORF">AOZ06_22335</name>
</gene>
<feature type="compositionally biased region" description="Pro residues" evidence="1">
    <location>
        <begin position="9"/>
        <end position="19"/>
    </location>
</feature>
<evidence type="ECO:0000313" key="2">
    <source>
        <dbReference type="EMBL" id="ALG09282.1"/>
    </source>
</evidence>
<evidence type="ECO:0000313" key="3">
    <source>
        <dbReference type="Proteomes" id="UP000063699"/>
    </source>
</evidence>
<dbReference type="Proteomes" id="UP000063699">
    <property type="component" value="Chromosome"/>
</dbReference>
<dbReference type="KEGG" id="kphy:AOZ06_22335"/>